<proteinExistence type="predicted"/>
<dbReference type="Proteomes" id="UP000825935">
    <property type="component" value="Chromosome 34"/>
</dbReference>
<evidence type="ECO:0000313" key="2">
    <source>
        <dbReference type="Proteomes" id="UP000825935"/>
    </source>
</evidence>
<dbReference type="AlphaFoldDB" id="A0A8T2QJ29"/>
<evidence type="ECO:0000313" key="1">
    <source>
        <dbReference type="EMBL" id="KAH7283624.1"/>
    </source>
</evidence>
<name>A0A8T2QJ29_CERRI</name>
<dbReference type="EMBL" id="CM035439">
    <property type="protein sequence ID" value="KAH7283624.1"/>
    <property type="molecule type" value="Genomic_DNA"/>
</dbReference>
<accession>A0A8T2QJ29</accession>
<comment type="caution">
    <text evidence="1">The sequence shown here is derived from an EMBL/GenBank/DDBJ whole genome shotgun (WGS) entry which is preliminary data.</text>
</comment>
<sequence>MATVVDASVHEKNSVRVGRSACQRQIVVEIHDPTGGLRLPAFAGLLERQGFSSFHLSTACTFPATETLQCKCLIAEIDAQLSDTEMSRMEQFIINYYS</sequence>
<gene>
    <name evidence="1" type="ORF">KP509_34G016400</name>
</gene>
<keyword evidence="2" id="KW-1185">Reference proteome</keyword>
<protein>
    <submittedName>
        <fullName evidence="1">Uncharacterized protein</fullName>
    </submittedName>
</protein>
<dbReference type="EMBL" id="CM035439">
    <property type="protein sequence ID" value="KAH7283623.1"/>
    <property type="molecule type" value="Genomic_DNA"/>
</dbReference>
<reference evidence="1" key="1">
    <citation type="submission" date="2021-08" db="EMBL/GenBank/DDBJ databases">
        <title>WGS assembly of Ceratopteris richardii.</title>
        <authorList>
            <person name="Marchant D.B."/>
            <person name="Chen G."/>
            <person name="Jenkins J."/>
            <person name="Shu S."/>
            <person name="Leebens-Mack J."/>
            <person name="Grimwood J."/>
            <person name="Schmutz J."/>
            <person name="Soltis P."/>
            <person name="Soltis D."/>
            <person name="Chen Z.-H."/>
        </authorList>
    </citation>
    <scope>NUCLEOTIDE SEQUENCE</scope>
    <source>
        <strain evidence="1">Whitten #5841</strain>
        <tissue evidence="1">Leaf</tissue>
    </source>
</reference>
<organism evidence="1 2">
    <name type="scientific">Ceratopteris richardii</name>
    <name type="common">Triangle waterfern</name>
    <dbReference type="NCBI Taxonomy" id="49495"/>
    <lineage>
        <taxon>Eukaryota</taxon>
        <taxon>Viridiplantae</taxon>
        <taxon>Streptophyta</taxon>
        <taxon>Embryophyta</taxon>
        <taxon>Tracheophyta</taxon>
        <taxon>Polypodiopsida</taxon>
        <taxon>Polypodiidae</taxon>
        <taxon>Polypodiales</taxon>
        <taxon>Pteridineae</taxon>
        <taxon>Pteridaceae</taxon>
        <taxon>Parkerioideae</taxon>
        <taxon>Ceratopteris</taxon>
    </lineage>
</organism>